<dbReference type="EMBL" id="JARJLM010000579">
    <property type="protein sequence ID" value="MDF3838356.1"/>
    <property type="molecule type" value="Genomic_DNA"/>
</dbReference>
<dbReference type="RefSeq" id="WP_276268326.1">
    <property type="nucleotide sequence ID" value="NZ_JARJLM010000579.1"/>
</dbReference>
<evidence type="ECO:0000313" key="2">
    <source>
        <dbReference type="Proteomes" id="UP001216674"/>
    </source>
</evidence>
<proteinExistence type="predicted"/>
<dbReference type="Proteomes" id="UP001216674">
    <property type="component" value="Unassembled WGS sequence"/>
</dbReference>
<protein>
    <submittedName>
        <fullName evidence="1">Acyloxyacyl hydrolase</fullName>
    </submittedName>
</protein>
<dbReference type="GO" id="GO:0016787">
    <property type="term" value="F:hydrolase activity"/>
    <property type="evidence" value="ECO:0007669"/>
    <property type="project" value="UniProtKB-KW"/>
</dbReference>
<dbReference type="InterPro" id="IPR018550">
    <property type="entry name" value="Lipid-A_deacylase-rel"/>
</dbReference>
<name>A0ABT6B0E4_9BURK</name>
<dbReference type="Pfam" id="PF09411">
    <property type="entry name" value="PagL"/>
    <property type="match status" value="1"/>
</dbReference>
<reference evidence="1 2" key="1">
    <citation type="submission" date="2023-03" db="EMBL/GenBank/DDBJ databases">
        <title>Draft assemblies of triclosan tolerant bacteria isolated from returned activated sludge.</title>
        <authorList>
            <person name="Van Hamelsveld S."/>
        </authorList>
    </citation>
    <scope>NUCLEOTIDE SEQUENCE [LARGE SCALE GENOMIC DNA]</scope>
    <source>
        <strain evidence="1 2">GW210010_S58</strain>
    </source>
</reference>
<keyword evidence="1" id="KW-0378">Hydrolase</keyword>
<gene>
    <name evidence="1" type="ORF">P3W85_36315</name>
</gene>
<sequence length="340" mass="36375">MAAGAPSPCFGGPASLWRRDHSHSRPITLPAACGAARRSRIDGKYVSAGEESGVGEWPANWPVHATAPACARIHRSAEKRQGCDNLPLAAQGIVPDLEQSIPHAMASNRPAGHYPSSRTTSFTRPAHRRIQNYVVLPITLCNHLDFSNLVSAMRLLAASILFLSGVLASAAAVAAPATEDSSWFEPLRLGASVGAGSDASMARLEARWNLKRDLWSTDSKSVRIRLGLEASIGGWNPHGANSNLMGDIGFTPIFRVQGAGSSGPFAEIGAGAHLLTRSHISDTKVFSSAFQFGDRVAVGYRFGDALDSELAVRFQHYSNAGIKQPNPGINYYLLQYSARF</sequence>
<evidence type="ECO:0000313" key="1">
    <source>
        <dbReference type="EMBL" id="MDF3838356.1"/>
    </source>
</evidence>
<organism evidence="1 2">
    <name type="scientific">Cupriavidus basilensis</name>
    <dbReference type="NCBI Taxonomy" id="68895"/>
    <lineage>
        <taxon>Bacteria</taxon>
        <taxon>Pseudomonadati</taxon>
        <taxon>Pseudomonadota</taxon>
        <taxon>Betaproteobacteria</taxon>
        <taxon>Burkholderiales</taxon>
        <taxon>Burkholderiaceae</taxon>
        <taxon>Cupriavidus</taxon>
    </lineage>
</organism>
<accession>A0ABT6B0E4</accession>
<comment type="caution">
    <text evidence="1">The sequence shown here is derived from an EMBL/GenBank/DDBJ whole genome shotgun (WGS) entry which is preliminary data.</text>
</comment>
<dbReference type="Gene3D" id="2.40.160.20">
    <property type="match status" value="1"/>
</dbReference>
<keyword evidence="2" id="KW-1185">Reference proteome</keyword>